<protein>
    <submittedName>
        <fullName evidence="2">Uncharacterized protein</fullName>
    </submittedName>
</protein>
<organism evidence="2">
    <name type="scientific">Ditylum brightwellii</name>
    <dbReference type="NCBI Taxonomy" id="49249"/>
    <lineage>
        <taxon>Eukaryota</taxon>
        <taxon>Sar</taxon>
        <taxon>Stramenopiles</taxon>
        <taxon>Ochrophyta</taxon>
        <taxon>Bacillariophyta</taxon>
        <taxon>Mediophyceae</taxon>
        <taxon>Lithodesmiophycidae</taxon>
        <taxon>Lithodesmiales</taxon>
        <taxon>Lithodesmiaceae</taxon>
        <taxon>Ditylum</taxon>
    </lineage>
</organism>
<feature type="region of interest" description="Disordered" evidence="1">
    <location>
        <begin position="271"/>
        <end position="397"/>
    </location>
</feature>
<evidence type="ECO:0000313" key="2">
    <source>
        <dbReference type="EMBL" id="CAE4627692.1"/>
    </source>
</evidence>
<feature type="compositionally biased region" description="Basic residues" evidence="1">
    <location>
        <begin position="348"/>
        <end position="359"/>
    </location>
</feature>
<sequence>MAEDWIGGLIAMDQEMKKKMNEAKKSKSTGEANVDAVDTLIAMDQDIEQASKSVGENDDDAVGTMIAMDQDNKRNSESGGESIDDAVDKLIAMDQDIEIKMEKMIMDSIENDSAKSSDNEANAQDQERTTKQVNGNNQCDVPPVMEGMCGSIICNGKWYNGQIAEVSSVDNLYTFRYKGGYFGLEVAEFELRGLRAMHIPKETPDVYVGMVSKCKLDEDCLDMSQFYQPGCVCAFDGVSSIQFRFFESGEVVKAHVDDLLFLGVPEGGIKDPPKKKVKQIKPNLMSLKKEEDTGAQNPRQSRHKRRRSGETDKESAPSPENVHPLVNEEYDNDCDSGSTQASSIPAKRGNKAHHRNIKRTKVEETSQERVSSPELVHPLLDDDDDESDSETSQATNRLDHTIDHMVRRLPGMERMIDKFRDDVLNLKGILQQNENIGPDVNRVLNARCKEKLTKKCHKLIKSLEKEGRKIAHLAKEG</sequence>
<reference evidence="2" key="1">
    <citation type="submission" date="2021-01" db="EMBL/GenBank/DDBJ databases">
        <authorList>
            <person name="Corre E."/>
            <person name="Pelletier E."/>
            <person name="Niang G."/>
            <person name="Scheremetjew M."/>
            <person name="Finn R."/>
            <person name="Kale V."/>
            <person name="Holt S."/>
            <person name="Cochrane G."/>
            <person name="Meng A."/>
            <person name="Brown T."/>
            <person name="Cohen L."/>
        </authorList>
    </citation>
    <scope>NUCLEOTIDE SEQUENCE</scope>
    <source>
        <strain evidence="2">GSO104</strain>
    </source>
</reference>
<proteinExistence type="predicted"/>
<name>A0A7S4RX79_9STRA</name>
<gene>
    <name evidence="2" type="ORF">DBRI00130_LOCUS25660</name>
</gene>
<dbReference type="AlphaFoldDB" id="A0A7S4RX79"/>
<evidence type="ECO:0000256" key="1">
    <source>
        <dbReference type="SAM" id="MobiDB-lite"/>
    </source>
</evidence>
<accession>A0A7S4RX79</accession>
<dbReference type="EMBL" id="HBNS01032753">
    <property type="protein sequence ID" value="CAE4627692.1"/>
    <property type="molecule type" value="Transcribed_RNA"/>
</dbReference>
<feature type="region of interest" description="Disordered" evidence="1">
    <location>
        <begin position="112"/>
        <end position="137"/>
    </location>
</feature>